<gene>
    <name evidence="2" type="ORF">NNJEOMEG_02374</name>
</gene>
<evidence type="ECO:0000313" key="3">
    <source>
        <dbReference type="Proteomes" id="UP000494245"/>
    </source>
</evidence>
<reference evidence="2 3" key="2">
    <citation type="submission" date="2020-05" db="EMBL/GenBank/DDBJ databases">
        <title>Draft genome sequence of Desulfovibrio sp. strainFSS-1.</title>
        <authorList>
            <person name="Shimoshige H."/>
            <person name="Kobayashi H."/>
            <person name="Maekawa T."/>
        </authorList>
    </citation>
    <scope>NUCLEOTIDE SEQUENCE [LARGE SCALE GENOMIC DNA]</scope>
    <source>
        <strain evidence="2 3">SIID29052-01</strain>
    </source>
</reference>
<organism evidence="2 3">
    <name type="scientific">Fundidesulfovibrio magnetotacticus</name>
    <dbReference type="NCBI Taxonomy" id="2730080"/>
    <lineage>
        <taxon>Bacteria</taxon>
        <taxon>Pseudomonadati</taxon>
        <taxon>Thermodesulfobacteriota</taxon>
        <taxon>Desulfovibrionia</taxon>
        <taxon>Desulfovibrionales</taxon>
        <taxon>Desulfovibrionaceae</taxon>
        <taxon>Fundidesulfovibrio</taxon>
    </lineage>
</organism>
<feature type="region of interest" description="Disordered" evidence="1">
    <location>
        <begin position="131"/>
        <end position="154"/>
    </location>
</feature>
<accession>A0A6V8LW37</accession>
<comment type="caution">
    <text evidence="2">The sequence shown here is derived from an EMBL/GenBank/DDBJ whole genome shotgun (WGS) entry which is preliminary data.</text>
</comment>
<dbReference type="EMBL" id="BLTE01000010">
    <property type="protein sequence ID" value="GFK94528.1"/>
    <property type="molecule type" value="Genomic_DNA"/>
</dbReference>
<dbReference type="AlphaFoldDB" id="A0A6V8LW37"/>
<reference evidence="2 3" key="1">
    <citation type="submission" date="2020-04" db="EMBL/GenBank/DDBJ databases">
        <authorList>
            <consortium name="Desulfovibrio sp. FSS-1 genome sequencing consortium"/>
            <person name="Shimoshige H."/>
            <person name="Kobayashi H."/>
            <person name="Maekawa T."/>
        </authorList>
    </citation>
    <scope>NUCLEOTIDE SEQUENCE [LARGE SCALE GENOMIC DNA]</scope>
    <source>
        <strain evidence="2 3">SIID29052-01</strain>
    </source>
</reference>
<evidence type="ECO:0000313" key="2">
    <source>
        <dbReference type="EMBL" id="GFK94528.1"/>
    </source>
</evidence>
<proteinExistence type="predicted"/>
<keyword evidence="3" id="KW-1185">Reference proteome</keyword>
<evidence type="ECO:0000256" key="1">
    <source>
        <dbReference type="SAM" id="MobiDB-lite"/>
    </source>
</evidence>
<dbReference type="Proteomes" id="UP000494245">
    <property type="component" value="Unassembled WGS sequence"/>
</dbReference>
<sequence length="345" mass="36876">MRILTDSDLARAALESFKSHLKKDCVPLTAQVRVGTGWRRLEVAWNPGLGLWTAWRSTKARETLFLGLGDPAYPARLTPCAEIGFRAGGIDPREAGFFVRFGGDALVACRLRERGNGESLAAFLERHGHGPTVHELEEPGSAPGASGQQQDSPGAGSFKAFILCSAASPDAGFHLRRLAGALHDHERWNALGLGDAGSRIAFGPRALASACVEGAQAQPLREAVARSLREQLQKFVDARKLRCKLGSAPGCDIVLASGEGAVQAVFQVRDSLAPAALESAIGELILSRHTLRAAKCLAVPGPLGPYFTQVLFRHDIHVVPYTLTPELAAVLDVEAVFQAIRHTGF</sequence>
<dbReference type="RefSeq" id="WP_173084689.1">
    <property type="nucleotide sequence ID" value="NZ_BLTE01000010.1"/>
</dbReference>
<name>A0A6V8LW37_9BACT</name>
<protein>
    <submittedName>
        <fullName evidence="2">Uncharacterized protein</fullName>
    </submittedName>
</protein>